<evidence type="ECO:0000259" key="8">
    <source>
        <dbReference type="PROSITE" id="PS50171"/>
    </source>
</evidence>
<reference evidence="10" key="1">
    <citation type="submission" date="2020-06" db="EMBL/GenBank/DDBJ databases">
        <title>Draft genome of Bugula neritina, a colonial animal packing powerful symbionts and potential medicines.</title>
        <authorList>
            <person name="Rayko M."/>
        </authorList>
    </citation>
    <scope>NUCLEOTIDE SEQUENCE [LARGE SCALE GENOMIC DNA]</scope>
    <source>
        <strain evidence="10">Kwan_BN1</strain>
    </source>
</reference>
<keyword evidence="11" id="KW-1185">Reference proteome</keyword>
<dbReference type="SMART" id="SM00355">
    <property type="entry name" value="ZnF_C2H2"/>
    <property type="match status" value="3"/>
</dbReference>
<dbReference type="InterPro" id="IPR013087">
    <property type="entry name" value="Znf_C2H2_type"/>
</dbReference>
<feature type="region of interest" description="Disordered" evidence="6">
    <location>
        <begin position="242"/>
        <end position="263"/>
    </location>
</feature>
<feature type="domain" description="Matrin-type" evidence="8">
    <location>
        <begin position="413"/>
        <end position="443"/>
    </location>
</feature>
<name>A0A7J7J7T6_BUGNE</name>
<keyword evidence="5" id="KW-0539">Nucleus</keyword>
<evidence type="ECO:0000256" key="3">
    <source>
        <dbReference type="ARBA" id="ARBA00022771"/>
    </source>
</evidence>
<dbReference type="AlphaFoldDB" id="A0A7J7J7T6"/>
<dbReference type="FunFam" id="3.30.160.60:FF:000210">
    <property type="entry name" value="Zinc finger RNA-binding protein 2"/>
    <property type="match status" value="1"/>
</dbReference>
<evidence type="ECO:0000256" key="1">
    <source>
        <dbReference type="ARBA" id="ARBA00004123"/>
    </source>
</evidence>
<dbReference type="FunFam" id="3.30.160.60:FF:002080">
    <property type="entry name" value="Zinc finger RNA-binding protein"/>
    <property type="match status" value="1"/>
</dbReference>
<dbReference type="SMART" id="SM00451">
    <property type="entry name" value="ZnF_U1"/>
    <property type="match status" value="3"/>
</dbReference>
<comment type="caution">
    <text evidence="10">The sequence shown here is derived from an EMBL/GenBank/DDBJ whole genome shotgun (WGS) entry which is preliminary data.</text>
</comment>
<evidence type="ECO:0000259" key="9">
    <source>
        <dbReference type="PROSITE" id="PS51703"/>
    </source>
</evidence>
<feature type="compositionally biased region" description="Low complexity" evidence="6">
    <location>
        <begin position="365"/>
        <end position="378"/>
    </location>
</feature>
<dbReference type="InterPro" id="IPR043519">
    <property type="entry name" value="NT_sf"/>
</dbReference>
<feature type="region of interest" description="Disordered" evidence="6">
    <location>
        <begin position="175"/>
        <end position="202"/>
    </location>
</feature>
<keyword evidence="2" id="KW-0479">Metal-binding</keyword>
<dbReference type="InterPro" id="IPR006561">
    <property type="entry name" value="DZF_dom"/>
</dbReference>
<dbReference type="Pfam" id="PF07528">
    <property type="entry name" value="DZF_N"/>
    <property type="match status" value="1"/>
</dbReference>
<dbReference type="EMBL" id="VXIV02002868">
    <property type="protein sequence ID" value="KAF6022309.1"/>
    <property type="molecule type" value="Genomic_DNA"/>
</dbReference>
<dbReference type="InterPro" id="IPR036236">
    <property type="entry name" value="Znf_C2H2_sf"/>
</dbReference>
<dbReference type="OrthoDB" id="8898434at2759"/>
<dbReference type="InterPro" id="IPR003604">
    <property type="entry name" value="Matrin/U1-like-C_Znf_C2H2"/>
</dbReference>
<evidence type="ECO:0000256" key="2">
    <source>
        <dbReference type="ARBA" id="ARBA00022723"/>
    </source>
</evidence>
<evidence type="ECO:0000256" key="4">
    <source>
        <dbReference type="ARBA" id="ARBA00022833"/>
    </source>
</evidence>
<dbReference type="PROSITE" id="PS00028">
    <property type="entry name" value="ZINC_FINGER_C2H2_1"/>
    <property type="match status" value="1"/>
</dbReference>
<dbReference type="Gene3D" id="3.30.460.10">
    <property type="entry name" value="Beta Polymerase, domain 2"/>
    <property type="match status" value="1"/>
</dbReference>
<evidence type="ECO:0000313" key="10">
    <source>
        <dbReference type="EMBL" id="KAF6022309.1"/>
    </source>
</evidence>
<feature type="transmembrane region" description="Helical" evidence="7">
    <location>
        <begin position="700"/>
        <end position="725"/>
    </location>
</feature>
<dbReference type="GO" id="GO:0071011">
    <property type="term" value="C:precatalytic spliceosome"/>
    <property type="evidence" value="ECO:0007669"/>
    <property type="project" value="TreeGrafter"/>
</dbReference>
<proteinExistence type="predicted"/>
<evidence type="ECO:0000313" key="11">
    <source>
        <dbReference type="Proteomes" id="UP000593567"/>
    </source>
</evidence>
<dbReference type="Proteomes" id="UP000593567">
    <property type="component" value="Unassembled WGS sequence"/>
</dbReference>
<dbReference type="InterPro" id="IPR000690">
    <property type="entry name" value="Matrin/U1-C_Znf_C2H2"/>
</dbReference>
<dbReference type="PROSITE" id="PS51703">
    <property type="entry name" value="DZF"/>
    <property type="match status" value="1"/>
</dbReference>
<dbReference type="Gene3D" id="3.30.160.60">
    <property type="entry name" value="Classic Zinc Finger"/>
    <property type="match status" value="3"/>
</dbReference>
<keyword evidence="3" id="KW-0863">Zinc-finger</keyword>
<dbReference type="Pfam" id="PF12874">
    <property type="entry name" value="zf-met"/>
    <property type="match status" value="3"/>
</dbReference>
<dbReference type="GO" id="GO:0003727">
    <property type="term" value="F:single-stranded RNA binding"/>
    <property type="evidence" value="ECO:0007669"/>
    <property type="project" value="TreeGrafter"/>
</dbReference>
<feature type="domain" description="DZF" evidence="9">
    <location>
        <begin position="497"/>
        <end position="726"/>
    </location>
</feature>
<sequence length="726" mass="78206">MSHNYFGFTTPVTQYATQPTYAAPQSAYVPSAGQTYAATPAAAAARPATQYPTYDSTGHTAYAYTPASAVPRPTVVTVAVTPQYQAVQVKPTYSSGYGATARSVSNVVTPKAATNYGYVANSAPQAAYSTPQPATPAYSNSIAVSQAGSGSSYDAALYSAATSYYNQKQTAVSHGAPAWQKKDSTNSFGNRKSGGGRGGFSNNFSGGYRKKAPNLTPVQSMYCEVCKISCAGPQTYKEHLEGQKHKKKEAQQKAGNTPTNMRSGQSQLKCDLCDVACTGTDAYTAHIRGAKHQKTLNLHQRLGKPIPSTDPTIITTEDGKTTEVKANKAAAINKKVVSTPGIKFVSSAPLRSLSSGTEAKDDKLAATSAASSGASTSADPEDDLLLPGEKAIQPVGNEYIEETYDGAGKLLTFFCKLCDCKFNDPNAKNMHMKGRRHRTNYKKKVDPNLIVDIKPNTKVKRMQADRDRMRNIRDIRRRQREEDMAAVSEIRMLEQDRFFQQPAGFSENFSDKIETFNDKHIIAKHSAIYPTDDELQAIQMIVTSCEKALKLVSDSLHEESGPPKLDAEGKEIRQMKGVMRVGDLAKGLLLTNNLNVELIILCTDKPTKTLLTKVHQLLPAKLKEVSDQTYTVTVNIKDAAIVVTGTTMPATRCTLMMTSPVVREAVIAENKAAAGGEESAASNAAAVPAEAGMALTLSNFYFLLTKSSSILVIMVITCLLMVNLVA</sequence>
<comment type="subcellular location">
    <subcellularLocation>
        <location evidence="1">Nucleus</location>
    </subcellularLocation>
</comment>
<dbReference type="PANTHER" id="PTHR45762">
    <property type="entry name" value="ZINC FINGER RNA-BINDING PROTEIN"/>
    <property type="match status" value="1"/>
</dbReference>
<dbReference type="FunFam" id="3.30.460.10:FF:000011">
    <property type="entry name" value="interleukin enhancer-binding factor 3 isoform X1"/>
    <property type="match status" value="1"/>
</dbReference>
<dbReference type="InterPro" id="IPR049401">
    <property type="entry name" value="DZF_dom_N"/>
</dbReference>
<organism evidence="10 11">
    <name type="scientific">Bugula neritina</name>
    <name type="common">Brown bryozoan</name>
    <name type="synonym">Sertularia neritina</name>
    <dbReference type="NCBI Taxonomy" id="10212"/>
    <lineage>
        <taxon>Eukaryota</taxon>
        <taxon>Metazoa</taxon>
        <taxon>Spiralia</taxon>
        <taxon>Lophotrochozoa</taxon>
        <taxon>Bryozoa</taxon>
        <taxon>Gymnolaemata</taxon>
        <taxon>Cheilostomatida</taxon>
        <taxon>Flustrina</taxon>
        <taxon>Buguloidea</taxon>
        <taxon>Bugulidae</taxon>
        <taxon>Bugula</taxon>
    </lineage>
</organism>
<keyword evidence="7" id="KW-0472">Membrane</keyword>
<dbReference type="GO" id="GO:0008270">
    <property type="term" value="F:zinc ion binding"/>
    <property type="evidence" value="ECO:0007669"/>
    <property type="project" value="UniProtKB-KW"/>
</dbReference>
<dbReference type="SMART" id="SM00572">
    <property type="entry name" value="DZF"/>
    <property type="match status" value="1"/>
</dbReference>
<keyword evidence="4" id="KW-0862">Zinc</keyword>
<gene>
    <name evidence="10" type="ORF">EB796_019382</name>
</gene>
<keyword evidence="7" id="KW-1133">Transmembrane helix</keyword>
<evidence type="ECO:0000256" key="5">
    <source>
        <dbReference type="ARBA" id="ARBA00023242"/>
    </source>
</evidence>
<accession>A0A7J7J7T6</accession>
<dbReference type="GO" id="GO:0003725">
    <property type="term" value="F:double-stranded RNA binding"/>
    <property type="evidence" value="ECO:0007669"/>
    <property type="project" value="TreeGrafter"/>
</dbReference>
<dbReference type="PANTHER" id="PTHR45762:SF3">
    <property type="entry name" value="ZINC-FINGER PROTEIN AT 72D, ISOFORM B"/>
    <property type="match status" value="1"/>
</dbReference>
<keyword evidence="7" id="KW-0812">Transmembrane</keyword>
<evidence type="ECO:0000256" key="7">
    <source>
        <dbReference type="SAM" id="Phobius"/>
    </source>
</evidence>
<feature type="region of interest" description="Disordered" evidence="6">
    <location>
        <begin position="349"/>
        <end position="384"/>
    </location>
</feature>
<dbReference type="PROSITE" id="PS50171">
    <property type="entry name" value="ZF_MATRIN"/>
    <property type="match status" value="1"/>
</dbReference>
<dbReference type="SUPFAM" id="SSF57667">
    <property type="entry name" value="beta-beta-alpha zinc fingers"/>
    <property type="match status" value="3"/>
</dbReference>
<evidence type="ECO:0000256" key="6">
    <source>
        <dbReference type="SAM" id="MobiDB-lite"/>
    </source>
</evidence>
<protein>
    <submittedName>
        <fullName evidence="10">ZFR</fullName>
    </submittedName>
</protein>